<evidence type="ECO:0000256" key="2">
    <source>
        <dbReference type="ARBA" id="ARBA00023150"/>
    </source>
</evidence>
<dbReference type="InterPro" id="IPR023047">
    <property type="entry name" value="Mo_CF_biosynth-C_arc"/>
</dbReference>
<evidence type="ECO:0000313" key="7">
    <source>
        <dbReference type="EMBL" id="SDW73237.1"/>
    </source>
</evidence>
<dbReference type="Proteomes" id="UP000198669">
    <property type="component" value="Unassembled WGS sequence"/>
</dbReference>
<feature type="binding site" evidence="4">
    <location>
        <begin position="110"/>
        <end position="111"/>
    </location>
    <ligand>
        <name>substrate</name>
    </ligand>
</feature>
<dbReference type="SUPFAM" id="SSF55040">
    <property type="entry name" value="Molybdenum cofactor biosynthesis protein C, MoaC"/>
    <property type="match status" value="1"/>
</dbReference>
<keyword evidence="2 4" id="KW-0501">Molybdenum cofactor biosynthesis</keyword>
<dbReference type="Proteomes" id="UP000267921">
    <property type="component" value="Unassembled WGS sequence"/>
</dbReference>
<evidence type="ECO:0000256" key="4">
    <source>
        <dbReference type="HAMAP-Rule" id="MF_01224"/>
    </source>
</evidence>
<dbReference type="InterPro" id="IPR002820">
    <property type="entry name" value="Mopterin_CF_biosynth-C_dom"/>
</dbReference>
<comment type="function">
    <text evidence="4">Catalyzes the conversion of (8S)-3',8-cyclo-7,8-dihydroguanosine 5'-triphosphate to cyclic pyranopterin monophosphate (cPMP).</text>
</comment>
<reference evidence="7 8" key="1">
    <citation type="submission" date="2016-10" db="EMBL/GenBank/DDBJ databases">
        <authorList>
            <person name="de Groot N.N."/>
        </authorList>
    </citation>
    <scope>NUCLEOTIDE SEQUENCE [LARGE SCALE GENOMIC DNA]</scope>
    <source>
        <strain evidence="7 8">Z-7982</strain>
    </source>
</reference>
<evidence type="ECO:0000313" key="8">
    <source>
        <dbReference type="Proteomes" id="UP000198669"/>
    </source>
</evidence>
<dbReference type="NCBIfam" id="NF006870">
    <property type="entry name" value="PRK09364.1"/>
    <property type="match status" value="1"/>
</dbReference>
<dbReference type="GO" id="GO:0006777">
    <property type="term" value="P:Mo-molybdopterin cofactor biosynthetic process"/>
    <property type="evidence" value="ECO:0007669"/>
    <property type="project" value="UniProtKB-UniRule"/>
</dbReference>
<dbReference type="EMBL" id="RJJG01000006">
    <property type="protein sequence ID" value="RNI07968.1"/>
    <property type="molecule type" value="Genomic_DNA"/>
</dbReference>
<feature type="domain" description="Molybdopterin cofactor biosynthesis C (MoaC)" evidence="5">
    <location>
        <begin position="14"/>
        <end position="152"/>
    </location>
</feature>
<reference evidence="6 9" key="2">
    <citation type="submission" date="2018-10" db="EMBL/GenBank/DDBJ databases">
        <title>Cultivation of a novel Methanohalophilus strain from Kebrit Deep of the Red Sea and a genomic comparison of members of the genus Methanohalophilus.</title>
        <authorList>
            <person name="Guan Y."/>
            <person name="Ngugi D.K."/>
            <person name="Stingl U."/>
        </authorList>
    </citation>
    <scope>NUCLEOTIDE SEQUENCE [LARGE SCALE GENOMIC DNA]</scope>
    <source>
        <strain evidence="6 9">DSM 3094</strain>
    </source>
</reference>
<comment type="similarity">
    <text evidence="4">Belongs to the MoaC family.</text>
</comment>
<dbReference type="NCBIfam" id="TIGR00581">
    <property type="entry name" value="moaC"/>
    <property type="match status" value="1"/>
</dbReference>
<dbReference type="GO" id="GO:0061799">
    <property type="term" value="F:cyclic pyranopterin monophosphate synthase activity"/>
    <property type="evidence" value="ECO:0007669"/>
    <property type="project" value="UniProtKB-UniRule"/>
</dbReference>
<dbReference type="InterPro" id="IPR023045">
    <property type="entry name" value="MoaC"/>
</dbReference>
<accession>A0A1H2VYD8</accession>
<dbReference type="InterPro" id="IPR036522">
    <property type="entry name" value="MoaC_sf"/>
</dbReference>
<dbReference type="CDD" id="cd01419">
    <property type="entry name" value="MoaC_A"/>
    <property type="match status" value="1"/>
</dbReference>
<dbReference type="InterPro" id="IPR050105">
    <property type="entry name" value="MoCo_biosynth_MoaA/MoaC"/>
</dbReference>
<organism evidence="7 8">
    <name type="scientific">Methanohalophilus halophilus</name>
    <dbReference type="NCBI Taxonomy" id="2177"/>
    <lineage>
        <taxon>Archaea</taxon>
        <taxon>Methanobacteriati</taxon>
        <taxon>Methanobacteriota</taxon>
        <taxon>Stenosarchaea group</taxon>
        <taxon>Methanomicrobia</taxon>
        <taxon>Methanosarcinales</taxon>
        <taxon>Methanosarcinaceae</taxon>
        <taxon>Methanohalophilus</taxon>
    </lineage>
</organism>
<evidence type="ECO:0000313" key="9">
    <source>
        <dbReference type="Proteomes" id="UP000267921"/>
    </source>
</evidence>
<protein>
    <recommendedName>
        <fullName evidence="4">Probable cyclic pyranopterin monophosphate synthase</fullName>
        <ecNumber evidence="4">4.6.1.17</ecNumber>
    </recommendedName>
    <alternativeName>
        <fullName evidence="4">Molybdenum cofactor biosynthesis protein C</fullName>
    </alternativeName>
</protein>
<keyword evidence="3 4" id="KW-0456">Lyase</keyword>
<comment type="pathway">
    <text evidence="1 4">Cofactor biosynthesis; molybdopterin biosynthesis.</text>
</comment>
<evidence type="ECO:0000256" key="1">
    <source>
        <dbReference type="ARBA" id="ARBA00005046"/>
    </source>
</evidence>
<dbReference type="PANTHER" id="PTHR22960">
    <property type="entry name" value="MOLYBDOPTERIN COFACTOR SYNTHESIS PROTEIN A"/>
    <property type="match status" value="1"/>
</dbReference>
<dbReference type="UniPathway" id="UPA00344"/>
<sequence>MGEFTHIKDGHVHMVDVSEKSQVKRSALARGSIFLCEETIGEIQKGDVEKGNVLATARIAAIMAVKKTPELIPMCHQIPITGIDMDFEIREDRITVDLSVKSRGQTGVEMEAITGVSCALLAIWDMVKALEKDATGNYPHTRITDIGVIHKVKES</sequence>
<dbReference type="AlphaFoldDB" id="A0A1H2VYD8"/>
<dbReference type="RefSeq" id="WP_072561226.1">
    <property type="nucleotide sequence ID" value="NZ_CP017921.1"/>
</dbReference>
<evidence type="ECO:0000313" key="6">
    <source>
        <dbReference type="EMBL" id="RNI07968.1"/>
    </source>
</evidence>
<evidence type="ECO:0000259" key="5">
    <source>
        <dbReference type="Pfam" id="PF01967"/>
    </source>
</evidence>
<gene>
    <name evidence="4 6" type="primary">moaC</name>
    <name evidence="6" type="ORF">EFE40_08425</name>
    <name evidence="7" type="ORF">SAMN04515625_1524</name>
</gene>
<dbReference type="EC" id="4.6.1.17" evidence="4"/>
<comment type="catalytic activity">
    <reaction evidence="4">
        <text>(8S)-3',8-cyclo-7,8-dihydroguanosine 5'-triphosphate = cyclic pyranopterin phosphate + diphosphate</text>
        <dbReference type="Rhea" id="RHEA:49580"/>
        <dbReference type="ChEBI" id="CHEBI:33019"/>
        <dbReference type="ChEBI" id="CHEBI:59648"/>
        <dbReference type="ChEBI" id="CHEBI:131766"/>
        <dbReference type="EC" id="4.6.1.17"/>
    </reaction>
</comment>
<dbReference type="EMBL" id="FNMU01000004">
    <property type="protein sequence ID" value="SDW73237.1"/>
    <property type="molecule type" value="Genomic_DNA"/>
</dbReference>
<evidence type="ECO:0000256" key="3">
    <source>
        <dbReference type="ARBA" id="ARBA00023239"/>
    </source>
</evidence>
<dbReference type="NCBIfam" id="NF008999">
    <property type="entry name" value="PRK12343.1"/>
    <property type="match status" value="1"/>
</dbReference>
<feature type="binding site" evidence="4">
    <location>
        <begin position="74"/>
        <end position="76"/>
    </location>
    <ligand>
        <name>substrate</name>
    </ligand>
</feature>
<dbReference type="GeneID" id="30582948"/>
<dbReference type="OrthoDB" id="10067at2157"/>
<dbReference type="Pfam" id="PF01967">
    <property type="entry name" value="MoaC"/>
    <property type="match status" value="1"/>
</dbReference>
<feature type="active site" evidence="4">
    <location>
        <position position="125"/>
    </location>
</feature>
<dbReference type="HAMAP" id="MF_01224_A">
    <property type="entry name" value="MoaC_A"/>
    <property type="match status" value="1"/>
</dbReference>
<comment type="subunit">
    <text evidence="4">Homohexamer; trimer of dimers.</text>
</comment>
<proteinExistence type="inferred from homology"/>
<dbReference type="Gene3D" id="3.30.70.640">
    <property type="entry name" value="Molybdopterin cofactor biosynthesis C (MoaC) domain"/>
    <property type="match status" value="1"/>
</dbReference>
<name>A0A1H2VYD8_9EURY</name>